<accession>A0A9P7Y577</accession>
<feature type="region of interest" description="Disordered" evidence="1">
    <location>
        <begin position="622"/>
        <end position="643"/>
    </location>
</feature>
<dbReference type="AlphaFoldDB" id="A0A9P7Y577"/>
<gene>
    <name evidence="2" type="ORF">KI688_000743</name>
</gene>
<protein>
    <submittedName>
        <fullName evidence="2">Uncharacterized protein</fullName>
    </submittedName>
</protein>
<feature type="compositionally biased region" description="Polar residues" evidence="1">
    <location>
        <begin position="630"/>
        <end position="643"/>
    </location>
</feature>
<keyword evidence="3" id="KW-1185">Reference proteome</keyword>
<reference evidence="2" key="1">
    <citation type="submission" date="2021-06" db="EMBL/GenBank/DDBJ databases">
        <title>Genome Sequence of Mortierella hyaline Strain SCG-10, a Cold-Adapted, Nitrate-Reducing Fungus Isolated from Soil in Minnesota, USA.</title>
        <authorList>
            <person name="Aldossari N."/>
        </authorList>
    </citation>
    <scope>NUCLEOTIDE SEQUENCE</scope>
    <source>
        <strain evidence="2">SCG-10</strain>
    </source>
</reference>
<evidence type="ECO:0000313" key="2">
    <source>
        <dbReference type="EMBL" id="KAG9072962.1"/>
    </source>
</evidence>
<evidence type="ECO:0000256" key="1">
    <source>
        <dbReference type="SAM" id="MobiDB-lite"/>
    </source>
</evidence>
<comment type="caution">
    <text evidence="2">The sequence shown here is derived from an EMBL/GenBank/DDBJ whole genome shotgun (WGS) entry which is preliminary data.</text>
</comment>
<dbReference type="Proteomes" id="UP000707451">
    <property type="component" value="Unassembled WGS sequence"/>
</dbReference>
<dbReference type="EMBL" id="JAHRHY010000001">
    <property type="protein sequence ID" value="KAG9072962.1"/>
    <property type="molecule type" value="Genomic_DNA"/>
</dbReference>
<proteinExistence type="predicted"/>
<organism evidence="2 3">
    <name type="scientific">Linnemannia hyalina</name>
    <dbReference type="NCBI Taxonomy" id="64524"/>
    <lineage>
        <taxon>Eukaryota</taxon>
        <taxon>Fungi</taxon>
        <taxon>Fungi incertae sedis</taxon>
        <taxon>Mucoromycota</taxon>
        <taxon>Mortierellomycotina</taxon>
        <taxon>Mortierellomycetes</taxon>
        <taxon>Mortierellales</taxon>
        <taxon>Mortierellaceae</taxon>
        <taxon>Linnemannia</taxon>
    </lineage>
</organism>
<evidence type="ECO:0000313" key="3">
    <source>
        <dbReference type="Proteomes" id="UP000707451"/>
    </source>
</evidence>
<sequence>MLTTRVLEIPETLTNRSTLILVLWHAYNSVGMEYVPQEVIARYSPHFRIVYVLDCNPGDLHCTKFVELHLILHWDRSSTTNNTLDPEDFAGLKNIEHLGITDYGASVNKVGLSSRLIKDAFGSGPGKLVTLCLALFEAGPRLISVILLNGLTMENLKITYIARAINTDKILAVLCGCSQLKGGSDIDILHKLRSKPWSCTGLARFELHIPGDQSGGTRNGATGEAEDEDWVGFDVASLISRTYGWRLHPQKSNYQRVCSSLWNKDCMRRLFKLSSITGTGAGPSSASPAVRTIPSVQRDVPALVSGIINTLSPVGQQFTLSPLVMEQSRMACLSYHSKTIEDLSADPQKSLYPDPDDPASMSVESLQRFVYESLLQCLGLHPTRAAKEKYLVLKIVSQLLHWLETDIFAAPLSEQVFVSAWSDVLNTLFAHSGLRGIPGELGSRASRESFSLTENVFGGKTATSISSRKVDMTIRVFVDKSWADEICVFEFKPQVSDHVYQVQQGESVRLNTAILLALEEKGLDITQWHPIIAETLALTFDFYSLRRYGDVIGAGRSTQENAHMALPLVTSNPTLNLYTCDMVTVVIHTPGLLPNKHASSGGLYHPYIRNIPRSIENLCSPTDNIEHHGITTSESNDPSVPQA</sequence>
<name>A0A9P7Y577_9FUNG</name>
<dbReference type="OrthoDB" id="2442475at2759"/>